<dbReference type="EMBL" id="CDPU01000028">
    <property type="protein sequence ID" value="CEO52317.1"/>
    <property type="molecule type" value="Genomic_DNA"/>
</dbReference>
<reference evidence="1" key="1">
    <citation type="submission" date="2015-01" db="EMBL/GenBank/DDBJ databases">
        <authorList>
            <person name="Durling Mikael"/>
        </authorList>
    </citation>
    <scope>NUCLEOTIDE SEQUENCE</scope>
</reference>
<feature type="non-terminal residue" evidence="1">
    <location>
        <position position="81"/>
    </location>
</feature>
<organism evidence="1">
    <name type="scientific">Bionectria ochroleuca</name>
    <name type="common">Gliocladium roseum</name>
    <dbReference type="NCBI Taxonomy" id="29856"/>
    <lineage>
        <taxon>Eukaryota</taxon>
        <taxon>Fungi</taxon>
        <taxon>Dikarya</taxon>
        <taxon>Ascomycota</taxon>
        <taxon>Pezizomycotina</taxon>
        <taxon>Sordariomycetes</taxon>
        <taxon>Hypocreomycetidae</taxon>
        <taxon>Hypocreales</taxon>
        <taxon>Bionectriaceae</taxon>
        <taxon>Clonostachys</taxon>
    </lineage>
</organism>
<sequence>MSMLRSLRGVRQSLAIIETGFCRSSVISRAREHTRASTWVWRPDVLHKSPHAPVMTVAMRCPHHGNVGSLECDNTNRALKR</sequence>
<protein>
    <submittedName>
        <fullName evidence="1">Uncharacterized protein</fullName>
    </submittedName>
</protein>
<gene>
    <name evidence="1" type="ORF">BN869_000008375_1</name>
</gene>
<accession>A0A0B7K9Y9</accession>
<name>A0A0B7K9Y9_BIOOC</name>
<dbReference type="AlphaFoldDB" id="A0A0B7K9Y9"/>
<proteinExistence type="predicted"/>
<evidence type="ECO:0000313" key="1">
    <source>
        <dbReference type="EMBL" id="CEO52317.1"/>
    </source>
</evidence>